<keyword evidence="2" id="KW-0732">Signal</keyword>
<dbReference type="AlphaFoldDB" id="G6E766"/>
<reference evidence="3 4" key="1">
    <citation type="journal article" date="2012" name="J. Bacteriol.">
        <title>Genome sequence of benzo(a)pyrene-degrading bacterium Novosphingobium pentaromativorans US6-1.</title>
        <authorList>
            <person name="Luo Y.R."/>
            <person name="Kang S.G."/>
            <person name="Kim S.J."/>
            <person name="Kim M.R."/>
            <person name="Li N."/>
            <person name="Lee J.H."/>
            <person name="Kwon K.K."/>
        </authorList>
    </citation>
    <scope>NUCLEOTIDE SEQUENCE [LARGE SCALE GENOMIC DNA]</scope>
    <source>
        <strain evidence="3 4">US6-1</strain>
    </source>
</reference>
<feature type="region of interest" description="Disordered" evidence="1">
    <location>
        <begin position="42"/>
        <end position="72"/>
    </location>
</feature>
<protein>
    <recommendedName>
        <fullName evidence="5">Preprotein translocase subunit YajC</fullName>
    </recommendedName>
</protein>
<evidence type="ECO:0000313" key="3">
    <source>
        <dbReference type="EMBL" id="EHJ62689.1"/>
    </source>
</evidence>
<dbReference type="SUPFAM" id="SSF56935">
    <property type="entry name" value="Porins"/>
    <property type="match status" value="1"/>
</dbReference>
<accession>G6E766</accession>
<evidence type="ECO:0000256" key="2">
    <source>
        <dbReference type="SAM" id="SignalP"/>
    </source>
</evidence>
<dbReference type="KEGG" id="npn:JI59_19125"/>
<feature type="chain" id="PRO_5003487800" description="Preprotein translocase subunit YajC" evidence="2">
    <location>
        <begin position="32"/>
        <end position="584"/>
    </location>
</feature>
<evidence type="ECO:0000313" key="4">
    <source>
        <dbReference type="Proteomes" id="UP000004030"/>
    </source>
</evidence>
<comment type="caution">
    <text evidence="3">The sequence shown here is derived from an EMBL/GenBank/DDBJ whole genome shotgun (WGS) entry which is preliminary data.</text>
</comment>
<proteinExistence type="predicted"/>
<evidence type="ECO:0000256" key="1">
    <source>
        <dbReference type="SAM" id="MobiDB-lite"/>
    </source>
</evidence>
<organism evidence="3 4">
    <name type="scientific">Novosphingobium pentaromativorans US6-1</name>
    <dbReference type="NCBI Taxonomy" id="1088721"/>
    <lineage>
        <taxon>Bacteria</taxon>
        <taxon>Pseudomonadati</taxon>
        <taxon>Pseudomonadota</taxon>
        <taxon>Alphaproteobacteria</taxon>
        <taxon>Sphingomonadales</taxon>
        <taxon>Sphingomonadaceae</taxon>
        <taxon>Novosphingobium</taxon>
    </lineage>
</organism>
<keyword evidence="4" id="KW-1185">Reference proteome</keyword>
<name>G6E766_9SPHN</name>
<dbReference type="PATRIC" id="fig|1088721.3.peg.197"/>
<dbReference type="EMBL" id="AGFM01000006">
    <property type="protein sequence ID" value="EHJ62689.1"/>
    <property type="molecule type" value="Genomic_DNA"/>
</dbReference>
<gene>
    <name evidence="3" type="ORF">NSU_0201</name>
</gene>
<feature type="signal peptide" evidence="2">
    <location>
        <begin position="1"/>
        <end position="31"/>
    </location>
</feature>
<dbReference type="RefSeq" id="WP_007011118.1">
    <property type="nucleotide sequence ID" value="NZ_AGFM01000006.1"/>
</dbReference>
<dbReference type="eggNOG" id="COG5338">
    <property type="taxonomic scope" value="Bacteria"/>
</dbReference>
<evidence type="ECO:0008006" key="5">
    <source>
        <dbReference type="Google" id="ProtNLM"/>
    </source>
</evidence>
<dbReference type="STRING" id="1088721.JI59_19125"/>
<sequence>MMAKQRLRTGLIGLATMAALVALSLPVASYAQTLGYEGAGGGGMDGGDAPEGPASETYSPGKAAKRGGKGQGGRRLVIQPYIELDQIVDAQLSPGDDVLTYTQVAVGVDASISGQRNAVSASIRYQRQIGWSDNARDGDAISGIVRGYATVAPGVTLEAGALATQVNVENGGSALASSTFGDNSSSNIYSIYAGPSVATRAGDVAINANYRAGYTKVEQPNAYVASPGSAAADVFDESVSQVADIEAGVAPYEILPVGLGVAGSFYQEDISNLDQRVRDMQARAMVTVPVRRTVQVVGAVGYEDVEVSSRDAVRDADGNPVIGRNGRYRTDKSAPREIAYDVEGLIWDVAVMWRPSRRTSLSAHVGRRYGATSFGGTLAYAPNDRSQLSVAVYDNVAGFGGQLNRFLDELPDDFEAVRDPITGQLRGCVDSLEGSNCLAGALGSVRSATFRSRGVTASYSMKLGRLNAGIGAGYDRRKFLASQGTILASANGIIDESYWLAAYLSGDLGRDAGWSTNVYANWIASSDPLVGDVTGYGATAAYYRLLTQRLRATAALGIDGATRDDPSIDDIWTASALVGLRYAF</sequence>
<dbReference type="Proteomes" id="UP000004030">
    <property type="component" value="Unassembled WGS sequence"/>
</dbReference>